<dbReference type="AlphaFoldDB" id="A0A261G400"/>
<dbReference type="Pfam" id="PF06379">
    <property type="entry name" value="RhaT"/>
    <property type="match status" value="1"/>
</dbReference>
<keyword evidence="5" id="KW-0769">Symport</keyword>
<dbReference type="Proteomes" id="UP000216057">
    <property type="component" value="Unassembled WGS sequence"/>
</dbReference>
<feature type="transmembrane region" description="Helical" evidence="8">
    <location>
        <begin position="215"/>
        <end position="238"/>
    </location>
</feature>
<gene>
    <name evidence="10" type="ORF">BE0216_05720</name>
    <name evidence="9" type="ORF">BEUL_1853</name>
</gene>
<feature type="transmembrane region" description="Helical" evidence="8">
    <location>
        <begin position="316"/>
        <end position="336"/>
    </location>
</feature>
<feature type="transmembrane region" description="Helical" evidence="8">
    <location>
        <begin position="171"/>
        <end position="195"/>
    </location>
</feature>
<feature type="transmembrane region" description="Helical" evidence="8">
    <location>
        <begin position="35"/>
        <end position="55"/>
    </location>
</feature>
<keyword evidence="3" id="KW-0997">Cell inner membrane</keyword>
<keyword evidence="2" id="KW-1003">Cell membrane</keyword>
<reference evidence="9 11" key="1">
    <citation type="journal article" date="2017" name="BMC Genomics">
        <title>Comparative genomic and phylogenomic analyses of the Bifidobacteriaceae family.</title>
        <authorList>
            <person name="Lugli G.A."/>
            <person name="Milani C."/>
            <person name="Turroni F."/>
            <person name="Duranti S."/>
            <person name="Mancabelli L."/>
            <person name="Mangifesta M."/>
            <person name="Ferrario C."/>
            <person name="Modesto M."/>
            <person name="Mattarelli P."/>
            <person name="Jiri K."/>
            <person name="van Sinderen D."/>
            <person name="Ventura M."/>
        </authorList>
    </citation>
    <scope>NUCLEOTIDE SEQUENCE [LARGE SCALE GENOMIC DNA]</scope>
    <source>
        <strain evidence="9 11">DSM 100216</strain>
    </source>
</reference>
<dbReference type="KEGG" id="beu:BE0216_05720"/>
<feature type="transmembrane region" description="Helical" evidence="8">
    <location>
        <begin position="285"/>
        <end position="304"/>
    </location>
</feature>
<evidence type="ECO:0000256" key="7">
    <source>
        <dbReference type="ARBA" id="ARBA00023136"/>
    </source>
</evidence>
<evidence type="ECO:0000313" key="10">
    <source>
        <dbReference type="EMBL" id="QOL32019.1"/>
    </source>
</evidence>
<dbReference type="EMBL" id="CP062938">
    <property type="protein sequence ID" value="QOL32019.1"/>
    <property type="molecule type" value="Genomic_DNA"/>
</dbReference>
<protein>
    <submittedName>
        <fullName evidence="10">Rhamnose/proton symporter RhaT</fullName>
    </submittedName>
    <submittedName>
        <fullName evidence="9">Sugar:proton symporter</fullName>
    </submittedName>
</protein>
<evidence type="ECO:0000256" key="8">
    <source>
        <dbReference type="SAM" id="Phobius"/>
    </source>
</evidence>
<keyword evidence="7 8" id="KW-0472">Membrane</keyword>
<dbReference type="Proteomes" id="UP000593943">
    <property type="component" value="Chromosome"/>
</dbReference>
<keyword evidence="6 8" id="KW-1133">Transmembrane helix</keyword>
<dbReference type="OrthoDB" id="5241629at2"/>
<organism evidence="9 11">
    <name type="scientific">Bifidobacterium eulemuris</name>
    <dbReference type="NCBI Taxonomy" id="1765219"/>
    <lineage>
        <taxon>Bacteria</taxon>
        <taxon>Bacillati</taxon>
        <taxon>Actinomycetota</taxon>
        <taxon>Actinomycetes</taxon>
        <taxon>Bifidobacteriales</taxon>
        <taxon>Bifidobacteriaceae</taxon>
        <taxon>Bifidobacterium</taxon>
    </lineage>
</organism>
<evidence type="ECO:0000256" key="1">
    <source>
        <dbReference type="ARBA" id="ARBA00022448"/>
    </source>
</evidence>
<dbReference type="GO" id="GO:0015153">
    <property type="term" value="F:rhamnose transmembrane transporter activity"/>
    <property type="evidence" value="ECO:0007669"/>
    <property type="project" value="InterPro"/>
</dbReference>
<feature type="transmembrane region" description="Helical" evidence="8">
    <location>
        <begin position="6"/>
        <end position="23"/>
    </location>
</feature>
<dbReference type="GO" id="GO:0016020">
    <property type="term" value="C:membrane"/>
    <property type="evidence" value="ECO:0007669"/>
    <property type="project" value="InterPro"/>
</dbReference>
<dbReference type="RefSeq" id="WP_094637375.1">
    <property type="nucleotide sequence ID" value="NZ_CP062938.1"/>
</dbReference>
<feature type="transmembrane region" description="Helical" evidence="8">
    <location>
        <begin position="258"/>
        <end position="279"/>
    </location>
</feature>
<keyword evidence="4 8" id="KW-0812">Transmembrane</keyword>
<keyword evidence="12" id="KW-1185">Reference proteome</keyword>
<evidence type="ECO:0000313" key="11">
    <source>
        <dbReference type="Proteomes" id="UP000216057"/>
    </source>
</evidence>
<evidence type="ECO:0000256" key="6">
    <source>
        <dbReference type="ARBA" id="ARBA00022989"/>
    </source>
</evidence>
<evidence type="ECO:0000256" key="3">
    <source>
        <dbReference type="ARBA" id="ARBA00022519"/>
    </source>
</evidence>
<dbReference type="GO" id="GO:0015293">
    <property type="term" value="F:symporter activity"/>
    <property type="evidence" value="ECO:0007669"/>
    <property type="project" value="UniProtKB-KW"/>
</dbReference>
<evidence type="ECO:0000256" key="5">
    <source>
        <dbReference type="ARBA" id="ARBA00022847"/>
    </source>
</evidence>
<feature type="transmembrane region" description="Helical" evidence="8">
    <location>
        <begin position="101"/>
        <end position="122"/>
    </location>
</feature>
<evidence type="ECO:0000256" key="4">
    <source>
        <dbReference type="ARBA" id="ARBA00022692"/>
    </source>
</evidence>
<feature type="transmembrane region" description="Helical" evidence="8">
    <location>
        <begin position="67"/>
        <end position="89"/>
    </location>
</feature>
<evidence type="ECO:0000313" key="9">
    <source>
        <dbReference type="EMBL" id="OZG65955.1"/>
    </source>
</evidence>
<reference evidence="10 12" key="2">
    <citation type="submission" date="2020-10" db="EMBL/GenBank/DDBJ databases">
        <title>Genome sequencing of Bifidobacterium eulemuris_DSMZ_100216.</title>
        <authorList>
            <person name="Kim J."/>
        </authorList>
    </citation>
    <scope>NUCLEOTIDE SEQUENCE [LARGE SCALE GENOMIC DNA]</scope>
    <source>
        <strain evidence="10 12">DSM 100216</strain>
    </source>
</reference>
<sequence>MVAVGFLVLLIATVFQGSFGICFKKYQPFSWEAFWALFSIIGVLLMPHIWCAILVPDYFSYLASTPMSTLVTGAACGFFWGISSIWYSLAINYIGVSLVTGINLGLSNLLGSLIPMFVLGTFPSTSSLILLLVGQAILLGGVAVLSKAGFMKNDTVKVEDKQDSNAKTKSLFMVGFIMALASGAGSAAINIGGSFSNYPVNLATEAGVTPMYANLLQWPVVFFGGFLANFGYAVYKLIKNKTYTDYTKPGCLKAYGKVLLTSFVWFAALGVYAMATALLGDFGPVVGWVAFNGLALIIANLWGFKDGEWKGHPKARNVALIGNAIIIVSLFVVGIANGMA</sequence>
<name>A0A261G400_9BIFI</name>
<feature type="transmembrane region" description="Helical" evidence="8">
    <location>
        <begin position="128"/>
        <end position="150"/>
    </location>
</feature>
<proteinExistence type="predicted"/>
<evidence type="ECO:0000256" key="2">
    <source>
        <dbReference type="ARBA" id="ARBA00022475"/>
    </source>
</evidence>
<dbReference type="EMBL" id="MWWZ01000010">
    <property type="protein sequence ID" value="OZG65955.1"/>
    <property type="molecule type" value="Genomic_DNA"/>
</dbReference>
<accession>A0A261G400</accession>
<keyword evidence="1" id="KW-0813">Transport</keyword>
<dbReference type="InterPro" id="IPR004673">
    <property type="entry name" value="L-rhamnose-proton_sym_RhaT"/>
</dbReference>
<evidence type="ECO:0000313" key="12">
    <source>
        <dbReference type="Proteomes" id="UP000593943"/>
    </source>
</evidence>